<reference evidence="4" key="1">
    <citation type="journal article" date="2019" name="Int. J. Syst. Evol. Microbiol.">
        <title>The Global Catalogue of Microorganisms (GCM) 10K type strain sequencing project: providing services to taxonomists for standard genome sequencing and annotation.</title>
        <authorList>
            <consortium name="The Broad Institute Genomics Platform"/>
            <consortium name="The Broad Institute Genome Sequencing Center for Infectious Disease"/>
            <person name="Wu L."/>
            <person name="Ma J."/>
        </authorList>
    </citation>
    <scope>NUCLEOTIDE SEQUENCE [LARGE SCALE GENOMIC DNA]</scope>
    <source>
        <strain evidence="4">JCM 31486</strain>
    </source>
</reference>
<evidence type="ECO:0000259" key="2">
    <source>
        <dbReference type="Pfam" id="PF20028"/>
    </source>
</evidence>
<dbReference type="EMBL" id="JBHTIS010000771">
    <property type="protein sequence ID" value="MFD1046737.1"/>
    <property type="molecule type" value="Genomic_DNA"/>
</dbReference>
<dbReference type="Pfam" id="PF19916">
    <property type="entry name" value="VMAP-M0"/>
    <property type="match status" value="1"/>
</dbReference>
<dbReference type="InterPro" id="IPR045450">
    <property type="entry name" value="VMAP_C"/>
</dbReference>
<organism evidence="3 4">
    <name type="scientific">Kibdelosporangium lantanae</name>
    <dbReference type="NCBI Taxonomy" id="1497396"/>
    <lineage>
        <taxon>Bacteria</taxon>
        <taxon>Bacillati</taxon>
        <taxon>Actinomycetota</taxon>
        <taxon>Actinomycetes</taxon>
        <taxon>Pseudonocardiales</taxon>
        <taxon>Pseudonocardiaceae</taxon>
        <taxon>Kibdelosporangium</taxon>
    </lineage>
</organism>
<proteinExistence type="predicted"/>
<protein>
    <submittedName>
        <fullName evidence="3">Uncharacterized protein</fullName>
    </submittedName>
</protein>
<feature type="domain" description="vWA-MoxR associated protein middle region 0" evidence="1">
    <location>
        <begin position="170"/>
        <end position="265"/>
    </location>
</feature>
<dbReference type="Proteomes" id="UP001597045">
    <property type="component" value="Unassembled WGS sequence"/>
</dbReference>
<feature type="domain" description="vWA-MoxR associated protein C-terminal" evidence="2">
    <location>
        <begin position="293"/>
        <end position="528"/>
    </location>
</feature>
<comment type="caution">
    <text evidence="3">The sequence shown here is derived from an EMBL/GenBank/DDBJ whole genome shotgun (WGS) entry which is preliminary data.</text>
</comment>
<feature type="non-terminal residue" evidence="3">
    <location>
        <position position="1"/>
    </location>
</feature>
<keyword evidence="4" id="KW-1185">Reference proteome</keyword>
<evidence type="ECO:0000313" key="4">
    <source>
        <dbReference type="Proteomes" id="UP001597045"/>
    </source>
</evidence>
<name>A0ABW3M8S1_9PSEU</name>
<dbReference type="Pfam" id="PF20028">
    <property type="entry name" value="VMAP-C"/>
    <property type="match status" value="1"/>
</dbReference>
<gene>
    <name evidence="3" type="ORF">ACFQ1S_14830</name>
</gene>
<sequence>AFDGAGIPWAVSEDRGDGKMIIMPPDFPRARMFEQLPTLLLNELNRYNALHVPEARIRLRMAVNAGDVAADESGQVGTAINHTFRIVEARPVKVDLKVSEGVLVLAVSDAIFTEVIAPDPAMEPTAFKQIAVHVKETKATAWLRVYGSMNGVVRETTNPALPQFASTLVEQLRLIVDGQRVPRLPLLLTRAAGLASSPLTPEATVMDAITYLLDLNAPPDGLPRLMHFVELLADELGGVVAQQLRMWNDTRARTLRLTTELGRVREAINAAADNDHCLHLLIEIDHHGLDPGERFLVTHWRQDDPREWPPPRGETQIVFAQDLEYVVEELVIEAETAWAWHEGEVALEFVLPRTLINLPVDLYMREVRSGDPRPLSLDYPIVVRPLERMIGTQWHRVLRAKWRALLTDPAGARVYIAEMRDGESYSTAVSLKEPKVVSMVLTNAPSEVVGPYDELTAALRAGLPAVLWSRRDGDAAELYAIATQLGQSGGLLNLPSHVLLARQAAYSGNDLPFSREVIQNTVLLWDNPGRLDVSRSAAAVDVAQGGYSG</sequence>
<evidence type="ECO:0000259" key="1">
    <source>
        <dbReference type="Pfam" id="PF19916"/>
    </source>
</evidence>
<evidence type="ECO:0000313" key="3">
    <source>
        <dbReference type="EMBL" id="MFD1046737.1"/>
    </source>
</evidence>
<accession>A0ABW3M8S1</accession>
<dbReference type="InterPro" id="IPR045555">
    <property type="entry name" value="VMAP-M0"/>
</dbReference>